<evidence type="ECO:0000313" key="2">
    <source>
        <dbReference type="EMBL" id="SPP91865.1"/>
    </source>
</evidence>
<feature type="compositionally biased region" description="Basic and acidic residues" evidence="1">
    <location>
        <begin position="110"/>
        <end position="120"/>
    </location>
</feature>
<accession>A0A2U3PRT4</accession>
<dbReference type="KEGG" id="bvz:BRAD3257_0707"/>
<gene>
    <name evidence="2" type="ORF">BRAD3257_0707</name>
</gene>
<name>A0A2U3PRT4_9BRAD</name>
<feature type="region of interest" description="Disordered" evidence="1">
    <location>
        <begin position="110"/>
        <end position="136"/>
    </location>
</feature>
<protein>
    <submittedName>
        <fullName evidence="2">Uncharacterized protein</fullName>
    </submittedName>
</protein>
<sequence length="136" mass="14548">MDRMQGRVEAGRKRIEAGIDQLGNPPRIATAMKAATESYFGKAAAAVDKEIPAARSDGKYGTNADELATVIVPAIQIFYGVRDAARHEPGRIGLPQRARVGQIAVRREHASQERGRKIPGRDPGGVESVVSGGDFI</sequence>
<evidence type="ECO:0000256" key="1">
    <source>
        <dbReference type="SAM" id="MobiDB-lite"/>
    </source>
</evidence>
<dbReference type="Proteomes" id="UP000246085">
    <property type="component" value="Chromosome BRAD3257"/>
</dbReference>
<proteinExistence type="predicted"/>
<evidence type="ECO:0000313" key="3">
    <source>
        <dbReference type="Proteomes" id="UP000246085"/>
    </source>
</evidence>
<reference evidence="2 3" key="1">
    <citation type="submission" date="2018-03" db="EMBL/GenBank/DDBJ databases">
        <authorList>
            <person name="Gully D."/>
        </authorList>
    </citation>
    <scope>NUCLEOTIDE SEQUENCE [LARGE SCALE GENOMIC DNA]</scope>
    <source>
        <strain evidence="2">ORS3257</strain>
    </source>
</reference>
<dbReference type="AlphaFoldDB" id="A0A2U3PRT4"/>
<organism evidence="2 3">
    <name type="scientific">Bradyrhizobium vignae</name>
    <dbReference type="NCBI Taxonomy" id="1549949"/>
    <lineage>
        <taxon>Bacteria</taxon>
        <taxon>Pseudomonadati</taxon>
        <taxon>Pseudomonadota</taxon>
        <taxon>Alphaproteobacteria</taxon>
        <taxon>Hyphomicrobiales</taxon>
        <taxon>Nitrobacteraceae</taxon>
        <taxon>Bradyrhizobium</taxon>
    </lineage>
</organism>
<dbReference type="EMBL" id="LS398110">
    <property type="protein sequence ID" value="SPP91865.1"/>
    <property type="molecule type" value="Genomic_DNA"/>
</dbReference>